<name>F8AD11_THEID</name>
<dbReference type="Proteomes" id="UP000006793">
    <property type="component" value="Chromosome"/>
</dbReference>
<dbReference type="GO" id="GO:0043177">
    <property type="term" value="F:organic acid binding"/>
    <property type="evidence" value="ECO:0007669"/>
    <property type="project" value="InterPro"/>
</dbReference>
<dbReference type="InParanoid" id="F8AD11"/>
<dbReference type="Pfam" id="PF03480">
    <property type="entry name" value="DctP"/>
    <property type="match status" value="1"/>
</dbReference>
<dbReference type="PATRIC" id="fig|667014.3.peg.2082"/>
<dbReference type="GO" id="GO:0046872">
    <property type="term" value="F:metal ion binding"/>
    <property type="evidence" value="ECO:0007669"/>
    <property type="project" value="UniProtKB-KW"/>
</dbReference>
<evidence type="ECO:0000313" key="8">
    <source>
        <dbReference type="Proteomes" id="UP000006793"/>
    </source>
</evidence>
<dbReference type="SUPFAM" id="SSF53850">
    <property type="entry name" value="Periplasmic binding protein-like II"/>
    <property type="match status" value="1"/>
</dbReference>
<feature type="binding site" evidence="6">
    <location>
        <position position="242"/>
    </location>
    <ligand>
        <name>substrate</name>
    </ligand>
</feature>
<proteinExistence type="predicted"/>
<evidence type="ECO:0000313" key="7">
    <source>
        <dbReference type="EMBL" id="AEH45877.1"/>
    </source>
</evidence>
<feature type="binding site" evidence="6">
    <location>
        <position position="216"/>
    </location>
    <ligand>
        <name>substrate</name>
    </ligand>
</feature>
<evidence type="ECO:0000256" key="3">
    <source>
        <dbReference type="ARBA" id="ARBA00022729"/>
    </source>
</evidence>
<dbReference type="InterPro" id="IPR038404">
    <property type="entry name" value="TRAP_DctP_sf"/>
</dbReference>
<dbReference type="NCBIfam" id="NF037995">
    <property type="entry name" value="TRAP_S1"/>
    <property type="match status" value="1"/>
</dbReference>
<dbReference type="AlphaFoldDB" id="F8AD11"/>
<dbReference type="CDD" id="cd13682">
    <property type="entry name" value="PBP2_TRAP_alpha-ketoacid"/>
    <property type="match status" value="1"/>
</dbReference>
<dbReference type="Gene3D" id="3.40.190.10">
    <property type="entry name" value="Periplasmic binding protein-like II"/>
    <property type="match status" value="1"/>
</dbReference>
<dbReference type="eggNOG" id="COG4663">
    <property type="taxonomic scope" value="Bacteria"/>
</dbReference>
<reference evidence="7 8" key="2">
    <citation type="journal article" date="2012" name="Stand. Genomic Sci.">
        <title>Complete genome sequence of the thermophilic sulfate-reducing ocean bacterium Thermodesulfatator indicus type strain (CIR29812(T)).</title>
        <authorList>
            <person name="Anderson I."/>
            <person name="Saunders E."/>
            <person name="Lapidus A."/>
            <person name="Nolan M."/>
            <person name="Lucas S."/>
            <person name="Tice H."/>
            <person name="Del Rio T.G."/>
            <person name="Cheng J.F."/>
            <person name="Han C."/>
            <person name="Tapia R."/>
            <person name="Goodwin L.A."/>
            <person name="Pitluck S."/>
            <person name="Liolios K."/>
            <person name="Mavromatis K."/>
            <person name="Pagani I."/>
            <person name="Ivanova N."/>
            <person name="Mikhailova N."/>
            <person name="Pati A."/>
            <person name="Chen A."/>
            <person name="Palaniappan K."/>
            <person name="Land M."/>
            <person name="Hauser L."/>
            <person name="Jeffries C.D."/>
            <person name="Chang Y.J."/>
            <person name="Brambilla E.M."/>
            <person name="Rohde M."/>
            <person name="Spring S."/>
            <person name="Goker M."/>
            <person name="Detter J.C."/>
            <person name="Woyke T."/>
            <person name="Bristow J."/>
            <person name="Eisen J.A."/>
            <person name="Markowitz V."/>
            <person name="Hugenholtz P."/>
            <person name="Kyrpides N.C."/>
            <person name="Klenk H.P."/>
        </authorList>
    </citation>
    <scope>NUCLEOTIDE SEQUENCE [LARGE SCALE GENOMIC DNA]</scope>
    <source>
        <strain evidence="8">DSM 15286 / JCM 11887 / CIR29812</strain>
    </source>
</reference>
<dbReference type="InterPro" id="IPR018389">
    <property type="entry name" value="DctP_fam"/>
</dbReference>
<organism evidence="7 8">
    <name type="scientific">Thermodesulfatator indicus (strain DSM 15286 / JCM 11887 / CIR29812)</name>
    <dbReference type="NCBI Taxonomy" id="667014"/>
    <lineage>
        <taxon>Bacteria</taxon>
        <taxon>Pseudomonadati</taxon>
        <taxon>Thermodesulfobacteriota</taxon>
        <taxon>Thermodesulfobacteria</taxon>
        <taxon>Thermodesulfobacteriales</taxon>
        <taxon>Thermodesulfatatoraceae</taxon>
        <taxon>Thermodesulfatator</taxon>
    </lineage>
</organism>
<accession>F8AD11</accession>
<feature type="binding site" evidence="6">
    <location>
        <position position="217"/>
    </location>
    <ligand>
        <name>Na(+)</name>
        <dbReference type="ChEBI" id="CHEBI:29101"/>
    </ligand>
</feature>
<reference evidence="8" key="1">
    <citation type="submission" date="2011-04" db="EMBL/GenBank/DDBJ databases">
        <title>The complete genome of Thermodesulfatator indicus DSM 15286.</title>
        <authorList>
            <person name="Lucas S."/>
            <person name="Copeland A."/>
            <person name="Lapidus A."/>
            <person name="Bruce D."/>
            <person name="Goodwin L."/>
            <person name="Pitluck S."/>
            <person name="Peters L."/>
            <person name="Kyrpides N."/>
            <person name="Mavromatis K."/>
            <person name="Pagani I."/>
            <person name="Ivanova N."/>
            <person name="Saunders L."/>
            <person name="Detter J.C."/>
            <person name="Tapia R."/>
            <person name="Han C."/>
            <person name="Land M."/>
            <person name="Hauser L."/>
            <person name="Markowitz V."/>
            <person name="Cheng J.-F."/>
            <person name="Hugenholtz P."/>
            <person name="Woyke T."/>
            <person name="Wu D."/>
            <person name="Spring S."/>
            <person name="Schroeder M."/>
            <person name="Brambilla E."/>
            <person name="Klenk H.-P."/>
            <person name="Eisen J.A."/>
        </authorList>
    </citation>
    <scope>NUCLEOTIDE SEQUENCE [LARGE SCALE GENOMIC DNA]</scope>
    <source>
        <strain evidence="8">DSM 15286 / JCM 11887 / CIR29812</strain>
    </source>
</reference>
<comment type="subunit">
    <text evidence="2">Heterodimer of a large and a small subunit.</text>
</comment>
<dbReference type="InterPro" id="IPR026289">
    <property type="entry name" value="SBP_TakP-like"/>
</dbReference>
<dbReference type="STRING" id="667014.Thein_2026"/>
<dbReference type="GO" id="GO:0051536">
    <property type="term" value="F:iron-sulfur cluster binding"/>
    <property type="evidence" value="ECO:0007669"/>
    <property type="project" value="UniProtKB-KW"/>
</dbReference>
<dbReference type="GO" id="GO:0031317">
    <property type="term" value="C:tripartite ATP-independent periplasmic transporter complex"/>
    <property type="evidence" value="ECO:0007669"/>
    <property type="project" value="InterPro"/>
</dbReference>
<sequence>MERRDFLKMAGIALAGTAAGSLIKPINVHAKKRIRWRMASSFPKAVDVIYGGGKTICDLVREMTDGMFDIRIYAAGELVPGLKVFDAVQEGAIQAGHTTLYYYIGKHPAFAFGTAVPFGLIYRQQEAWLHQGNGNKLINSLASDFNLITFPAGNTGAQMGGWYRKPIRSLKDLKGLRMRIPGLGGKVMARLGVSVQVLAGGDIYPALERGALDATEWVGPYDDEKLGFYKVAKYYYYPGWWEPAPSIHLVVNKKAWENLPKEYQEVLRAAARIANVKMMAQYDVKNPPALKRLLEKGVKLERFPDDVIKAAKKEAFDLYEEIASKDATYRKIFEDWKKFKKETSSWLGLNEFAMETITFKGV</sequence>
<dbReference type="PANTHER" id="PTHR33376:SF5">
    <property type="entry name" value="EXTRACYTOPLASMIC SOLUTE RECEPTOR PROTEIN"/>
    <property type="match status" value="1"/>
</dbReference>
<evidence type="ECO:0000256" key="6">
    <source>
        <dbReference type="PIRSR" id="PIRSR039026-2"/>
    </source>
</evidence>
<dbReference type="OrthoDB" id="9780733at2"/>
<dbReference type="PIRSF" id="PIRSF039026">
    <property type="entry name" value="SiaP"/>
    <property type="match status" value="1"/>
</dbReference>
<dbReference type="PANTHER" id="PTHR33376">
    <property type="match status" value="1"/>
</dbReference>
<evidence type="ECO:0000256" key="5">
    <source>
        <dbReference type="PIRSR" id="PIRSR039026-1"/>
    </source>
</evidence>
<dbReference type="NCBIfam" id="TIGR01409">
    <property type="entry name" value="TAT_signal_seq"/>
    <property type="match status" value="1"/>
</dbReference>
<comment type="subcellular location">
    <subcellularLocation>
        <location evidence="1">Cell envelope</location>
    </subcellularLocation>
</comment>
<feature type="binding site" evidence="5">
    <location>
        <position position="179"/>
    </location>
    <ligand>
        <name>substrate</name>
    </ligand>
</feature>
<dbReference type="GO" id="GO:0015849">
    <property type="term" value="P:organic acid transport"/>
    <property type="evidence" value="ECO:0007669"/>
    <property type="project" value="InterPro"/>
</dbReference>
<keyword evidence="4" id="KW-0408">Iron</keyword>
<keyword evidence="8" id="KW-1185">Reference proteome</keyword>
<dbReference type="Gene3D" id="3.40.190.170">
    <property type="entry name" value="Bacterial extracellular solute-binding protein, family 7"/>
    <property type="match status" value="1"/>
</dbReference>
<keyword evidence="3" id="KW-0732">Signal</keyword>
<dbReference type="GO" id="GO:0055085">
    <property type="term" value="P:transmembrane transport"/>
    <property type="evidence" value="ECO:0007669"/>
    <property type="project" value="InterPro"/>
</dbReference>
<dbReference type="InterPro" id="IPR041722">
    <property type="entry name" value="TakP/all3028"/>
</dbReference>
<keyword evidence="6" id="KW-0479">Metal-binding</keyword>
<protein>
    <submittedName>
        <fullName evidence="7">Extracellular solute-binding protein, family 7</fullName>
    </submittedName>
</protein>
<dbReference type="InterPro" id="IPR019546">
    <property type="entry name" value="TAT_signal_bac_arc"/>
</dbReference>
<dbReference type="KEGG" id="tid:Thein_2026"/>
<dbReference type="EMBL" id="CP002683">
    <property type="protein sequence ID" value="AEH45877.1"/>
    <property type="molecule type" value="Genomic_DNA"/>
</dbReference>
<dbReference type="InterPro" id="IPR006311">
    <property type="entry name" value="TAT_signal"/>
</dbReference>
<dbReference type="PROSITE" id="PS51318">
    <property type="entry name" value="TAT"/>
    <property type="match status" value="1"/>
</dbReference>
<dbReference type="RefSeq" id="WP_013908616.1">
    <property type="nucleotide sequence ID" value="NC_015681.1"/>
</dbReference>
<dbReference type="PaxDb" id="667014-Thein_2026"/>
<evidence type="ECO:0000256" key="1">
    <source>
        <dbReference type="ARBA" id="ARBA00004196"/>
    </source>
</evidence>
<feature type="binding site" evidence="5">
    <location>
        <position position="158"/>
    </location>
    <ligand>
        <name>substrate</name>
    </ligand>
</feature>
<gene>
    <name evidence="7" type="ordered locus">Thein_2026</name>
</gene>
<keyword evidence="4" id="KW-0411">Iron-sulfur</keyword>
<dbReference type="GO" id="GO:0030313">
    <property type="term" value="C:cell envelope"/>
    <property type="evidence" value="ECO:0007669"/>
    <property type="project" value="UniProtKB-SubCell"/>
</dbReference>
<dbReference type="HOGENOM" id="CLU_036176_0_1_0"/>
<evidence type="ECO:0000256" key="2">
    <source>
        <dbReference type="ARBA" id="ARBA00011771"/>
    </source>
</evidence>
<evidence type="ECO:0000256" key="4">
    <source>
        <dbReference type="ARBA" id="ARBA00023014"/>
    </source>
</evidence>